<dbReference type="InterPro" id="IPR003423">
    <property type="entry name" value="OMP_efflux"/>
</dbReference>
<evidence type="ECO:0000313" key="9">
    <source>
        <dbReference type="Proteomes" id="UP000230052"/>
    </source>
</evidence>
<dbReference type="GO" id="GO:0009279">
    <property type="term" value="C:cell outer membrane"/>
    <property type="evidence" value="ECO:0007669"/>
    <property type="project" value="UniProtKB-SubCell"/>
</dbReference>
<dbReference type="GO" id="GO:0015288">
    <property type="term" value="F:porin activity"/>
    <property type="evidence" value="ECO:0007669"/>
    <property type="project" value="TreeGrafter"/>
</dbReference>
<keyword evidence="3" id="KW-0813">Transport</keyword>
<evidence type="ECO:0000256" key="2">
    <source>
        <dbReference type="ARBA" id="ARBA00007613"/>
    </source>
</evidence>
<dbReference type="Gene3D" id="1.20.1600.10">
    <property type="entry name" value="Outer membrane efflux proteins (OEP)"/>
    <property type="match status" value="1"/>
</dbReference>
<evidence type="ECO:0000256" key="4">
    <source>
        <dbReference type="ARBA" id="ARBA00022452"/>
    </source>
</evidence>
<proteinExistence type="inferred from homology"/>
<comment type="subcellular location">
    <subcellularLocation>
        <location evidence="1">Cell outer membrane</location>
    </subcellularLocation>
</comment>
<dbReference type="GO" id="GO:1990281">
    <property type="term" value="C:efflux pump complex"/>
    <property type="evidence" value="ECO:0007669"/>
    <property type="project" value="TreeGrafter"/>
</dbReference>
<comment type="similarity">
    <text evidence="2">Belongs to the outer membrane factor (OMF) (TC 1.B.17) family.</text>
</comment>
<dbReference type="AlphaFoldDB" id="A0A2J0KZX8"/>
<dbReference type="EMBL" id="PEWV01000060">
    <property type="protein sequence ID" value="PIU41363.1"/>
    <property type="molecule type" value="Genomic_DNA"/>
</dbReference>
<organism evidence="8 9">
    <name type="scientific">Candidatus Aquitaenariimonas noxiae</name>
    <dbReference type="NCBI Taxonomy" id="1974741"/>
    <lineage>
        <taxon>Bacteria</taxon>
        <taxon>Pseudomonadati</taxon>
        <taxon>Candidatus Omnitrophota</taxon>
        <taxon>Candidatus Aquitaenariimonas</taxon>
    </lineage>
</organism>
<evidence type="ECO:0008006" key="10">
    <source>
        <dbReference type="Google" id="ProtNLM"/>
    </source>
</evidence>
<evidence type="ECO:0000256" key="7">
    <source>
        <dbReference type="ARBA" id="ARBA00023237"/>
    </source>
</evidence>
<dbReference type="Pfam" id="PF02321">
    <property type="entry name" value="OEP"/>
    <property type="match status" value="1"/>
</dbReference>
<evidence type="ECO:0000256" key="5">
    <source>
        <dbReference type="ARBA" id="ARBA00022692"/>
    </source>
</evidence>
<evidence type="ECO:0000256" key="3">
    <source>
        <dbReference type="ARBA" id="ARBA00022448"/>
    </source>
</evidence>
<dbReference type="GO" id="GO:0015562">
    <property type="term" value="F:efflux transmembrane transporter activity"/>
    <property type="evidence" value="ECO:0007669"/>
    <property type="project" value="InterPro"/>
</dbReference>
<keyword evidence="4" id="KW-1134">Transmembrane beta strand</keyword>
<sequence>MGRREFKPMSVKADFTVRDPAKEKQDFETLVKNNPSYLKLEAEKNAASFGVKSAYSEFFPTLSGTAGATRSDSRWPPEGNGWSLGLSASVPIFEGGSKVAQVYQAKALYNQAEANERSTKDSVVVALEQTWTALQDALETVEVQSKVLNATEERSKIAQEQYSTGFITFDNWIIIQNDLVSAKKAYLNAQANALLAEANWVQAKGETIEYAQ</sequence>
<keyword evidence="5" id="KW-0812">Transmembrane</keyword>
<dbReference type="SUPFAM" id="SSF56954">
    <property type="entry name" value="Outer membrane efflux proteins (OEP)"/>
    <property type="match status" value="1"/>
</dbReference>
<dbReference type="PANTHER" id="PTHR30026">
    <property type="entry name" value="OUTER MEMBRANE PROTEIN TOLC"/>
    <property type="match status" value="1"/>
</dbReference>
<evidence type="ECO:0000256" key="1">
    <source>
        <dbReference type="ARBA" id="ARBA00004442"/>
    </source>
</evidence>
<comment type="caution">
    <text evidence="8">The sequence shown here is derived from an EMBL/GenBank/DDBJ whole genome shotgun (WGS) entry which is preliminary data.</text>
</comment>
<dbReference type="Proteomes" id="UP000230052">
    <property type="component" value="Unassembled WGS sequence"/>
</dbReference>
<accession>A0A2J0KZX8</accession>
<dbReference type="InterPro" id="IPR051906">
    <property type="entry name" value="TolC-like"/>
</dbReference>
<gene>
    <name evidence="8" type="ORF">COS99_05745</name>
</gene>
<name>A0A2J0KZX8_9BACT</name>
<reference evidence="8 9" key="1">
    <citation type="submission" date="2017-09" db="EMBL/GenBank/DDBJ databases">
        <title>Depth-based differentiation of microbial function through sediment-hosted aquifers and enrichment of novel symbionts in the deep terrestrial subsurface.</title>
        <authorList>
            <person name="Probst A.J."/>
            <person name="Ladd B."/>
            <person name="Jarett J.K."/>
            <person name="Geller-Mcgrath D.E."/>
            <person name="Sieber C.M."/>
            <person name="Emerson J.B."/>
            <person name="Anantharaman K."/>
            <person name="Thomas B.C."/>
            <person name="Malmstrom R."/>
            <person name="Stieglmeier M."/>
            <person name="Klingl A."/>
            <person name="Woyke T."/>
            <person name="Ryan C.M."/>
            <person name="Banfield J.F."/>
        </authorList>
    </citation>
    <scope>NUCLEOTIDE SEQUENCE [LARGE SCALE GENOMIC DNA]</scope>
    <source>
        <strain evidence="8">CG07_land_8_20_14_0_80_42_15</strain>
    </source>
</reference>
<keyword evidence="7" id="KW-0998">Cell outer membrane</keyword>
<evidence type="ECO:0000313" key="8">
    <source>
        <dbReference type="EMBL" id="PIU41363.1"/>
    </source>
</evidence>
<keyword evidence="6" id="KW-0472">Membrane</keyword>
<dbReference type="PANTHER" id="PTHR30026:SF20">
    <property type="entry name" value="OUTER MEMBRANE PROTEIN TOLC"/>
    <property type="match status" value="1"/>
</dbReference>
<protein>
    <recommendedName>
        <fullName evidence="10">TolC family protein</fullName>
    </recommendedName>
</protein>
<evidence type="ECO:0000256" key="6">
    <source>
        <dbReference type="ARBA" id="ARBA00023136"/>
    </source>
</evidence>